<protein>
    <submittedName>
        <fullName evidence="2">Uncharacterized protein</fullName>
    </submittedName>
</protein>
<accession>A0A679BA83</accession>
<reference evidence="2" key="1">
    <citation type="submission" date="2018-08" db="EMBL/GenBank/DDBJ databases">
        <title>Oryza nivara genomic DNA, chromosome 11, BAC clone:BBa0076N07.</title>
        <authorList>
            <person name="Wu J."/>
            <person name="Kanamori H."/>
        </authorList>
    </citation>
    <scope>NUCLEOTIDE SEQUENCE</scope>
    <source>
        <strain evidence="2">W0106</strain>
    </source>
</reference>
<evidence type="ECO:0000313" key="2">
    <source>
        <dbReference type="EMBL" id="BBF89720.1"/>
    </source>
</evidence>
<dbReference type="EMBL" id="AP018870">
    <property type="protein sequence ID" value="BBF89720.1"/>
    <property type="molecule type" value="Genomic_DNA"/>
</dbReference>
<proteinExistence type="predicted"/>
<sequence>MAGGGGATPAWGRMKTRALVAEAEVVVGRGGCALAVARPPSVAALAAVGGGCGWVRCLVVFGANFLAVASRRRKQQGFQGKEGGGGTVAQGQRPRGARFRHGRATVEAGTRGGKAVHRVHRCWHDMERLRGEGNRRRHSGGDSGGAVAWTRLTRAAWTCNCDDGERGRKGVDASANPTMSVTVAGASRGRMSASGIGRGMARHDAALCSMTRAVHGAVRRVWGGSVLTVVSDQF</sequence>
<gene>
    <name evidence="2" type="primary">BBa0076N07.5</name>
</gene>
<feature type="region of interest" description="Disordered" evidence="1">
    <location>
        <begin position="76"/>
        <end position="111"/>
    </location>
</feature>
<dbReference type="AlphaFoldDB" id="A0A679BA83"/>
<organism evidence="2">
    <name type="scientific">Oryza nivara</name>
    <name type="common">Indian wild rice</name>
    <name type="synonym">Oryza sativa f. spontanea</name>
    <dbReference type="NCBI Taxonomy" id="4536"/>
    <lineage>
        <taxon>Eukaryota</taxon>
        <taxon>Viridiplantae</taxon>
        <taxon>Streptophyta</taxon>
        <taxon>Embryophyta</taxon>
        <taxon>Tracheophyta</taxon>
        <taxon>Spermatophyta</taxon>
        <taxon>Magnoliopsida</taxon>
        <taxon>Liliopsida</taxon>
        <taxon>Poales</taxon>
        <taxon>Poaceae</taxon>
        <taxon>BOP clade</taxon>
        <taxon>Oryzoideae</taxon>
        <taxon>Oryzeae</taxon>
        <taxon>Oryzinae</taxon>
        <taxon>Oryza</taxon>
    </lineage>
</organism>
<evidence type="ECO:0000256" key="1">
    <source>
        <dbReference type="SAM" id="MobiDB-lite"/>
    </source>
</evidence>
<name>A0A679BA83_ORYNI</name>